<evidence type="ECO:0000313" key="3">
    <source>
        <dbReference type="EMBL" id="MBL0390437.1"/>
    </source>
</evidence>
<organism evidence="3 4">
    <name type="scientific">Ramlibacter monticola</name>
    <dbReference type="NCBI Taxonomy" id="1926872"/>
    <lineage>
        <taxon>Bacteria</taxon>
        <taxon>Pseudomonadati</taxon>
        <taxon>Pseudomonadota</taxon>
        <taxon>Betaproteobacteria</taxon>
        <taxon>Burkholderiales</taxon>
        <taxon>Comamonadaceae</taxon>
        <taxon>Ramlibacter</taxon>
    </lineage>
</organism>
<accession>A0A937CSV4</accession>
<name>A0A937CSV4_9BURK</name>
<evidence type="ECO:0000256" key="1">
    <source>
        <dbReference type="ARBA" id="ARBA00006987"/>
    </source>
</evidence>
<gene>
    <name evidence="3" type="ORF">JJ685_04710</name>
</gene>
<protein>
    <submittedName>
        <fullName evidence="3">Tripartite tricarboxylate transporter substrate binding protein</fullName>
    </submittedName>
</protein>
<feature type="signal peptide" evidence="2">
    <location>
        <begin position="1"/>
        <end position="25"/>
    </location>
</feature>
<dbReference type="PANTHER" id="PTHR42928:SF5">
    <property type="entry name" value="BLR1237 PROTEIN"/>
    <property type="match status" value="1"/>
</dbReference>
<dbReference type="RefSeq" id="WP_201673039.1">
    <property type="nucleotide sequence ID" value="NZ_JAEQNE010000001.1"/>
</dbReference>
<dbReference type="PROSITE" id="PS51318">
    <property type="entry name" value="TAT"/>
    <property type="match status" value="1"/>
</dbReference>
<dbReference type="Pfam" id="PF03401">
    <property type="entry name" value="TctC"/>
    <property type="match status" value="1"/>
</dbReference>
<evidence type="ECO:0000313" key="4">
    <source>
        <dbReference type="Proteomes" id="UP000599109"/>
    </source>
</evidence>
<dbReference type="InterPro" id="IPR005064">
    <property type="entry name" value="BUG"/>
</dbReference>
<dbReference type="PIRSF" id="PIRSF017082">
    <property type="entry name" value="YflP"/>
    <property type="match status" value="1"/>
</dbReference>
<comment type="similarity">
    <text evidence="1">Belongs to the UPF0065 (bug) family.</text>
</comment>
<dbReference type="PANTHER" id="PTHR42928">
    <property type="entry name" value="TRICARBOXYLATE-BINDING PROTEIN"/>
    <property type="match status" value="1"/>
</dbReference>
<dbReference type="AlphaFoldDB" id="A0A937CSV4"/>
<evidence type="ECO:0000256" key="2">
    <source>
        <dbReference type="SAM" id="SignalP"/>
    </source>
</evidence>
<keyword evidence="4" id="KW-1185">Reference proteome</keyword>
<dbReference type="InterPro" id="IPR042100">
    <property type="entry name" value="Bug_dom1"/>
</dbReference>
<feature type="chain" id="PRO_5036930912" evidence="2">
    <location>
        <begin position="26"/>
        <end position="323"/>
    </location>
</feature>
<sequence length="323" mass="33823">MPIQRRTFLGAAAAGAAVLALPARAQFAGKTITLLVPSAPGGTTDISARMLAEPLAKVLGANVVVDNRSGGNGNIAGQAVARANGDGLTLLVQYSGYQSITPLVQPVSGFDPGRDLKPIGHLIDAPQVMVVRGNFPANTFQEFLAYVRANPGKVNYASSGNGALQHVTTELLKDLTKTFMTHIPYRGTGPALTDLLAGNVDLTITTPPPLLPHIKAGKLKALMTTGTTRLAALPNVPTATETGVPLVASSWFAVYGPASLPAELQNRLSAAVRQVVDTPEFRRKAEEQGAKAIAMTPAELAALGEKERATWDRIVKLAKIKAD</sequence>
<dbReference type="SUPFAM" id="SSF53850">
    <property type="entry name" value="Periplasmic binding protein-like II"/>
    <property type="match status" value="1"/>
</dbReference>
<dbReference type="InterPro" id="IPR006311">
    <property type="entry name" value="TAT_signal"/>
</dbReference>
<dbReference type="Gene3D" id="3.40.190.150">
    <property type="entry name" value="Bordetella uptake gene, domain 1"/>
    <property type="match status" value="1"/>
</dbReference>
<keyword evidence="2" id="KW-0732">Signal</keyword>
<dbReference type="CDD" id="cd07012">
    <property type="entry name" value="PBP2_Bug_TTT"/>
    <property type="match status" value="1"/>
</dbReference>
<proteinExistence type="inferred from homology"/>
<reference evidence="3 4" key="1">
    <citation type="journal article" date="2017" name="Int. J. Syst. Evol. Microbiol.">
        <title>Ramlibacter monticola sp. nov., isolated from forest soil.</title>
        <authorList>
            <person name="Chaudhary D.K."/>
            <person name="Kim J."/>
        </authorList>
    </citation>
    <scope>NUCLEOTIDE SEQUENCE [LARGE SCALE GENOMIC DNA]</scope>
    <source>
        <strain evidence="3 4">KACC 19175</strain>
    </source>
</reference>
<comment type="caution">
    <text evidence="3">The sequence shown here is derived from an EMBL/GenBank/DDBJ whole genome shotgun (WGS) entry which is preliminary data.</text>
</comment>
<dbReference type="EMBL" id="JAEQNE010000001">
    <property type="protein sequence ID" value="MBL0390437.1"/>
    <property type="molecule type" value="Genomic_DNA"/>
</dbReference>
<dbReference type="Gene3D" id="3.40.190.10">
    <property type="entry name" value="Periplasmic binding protein-like II"/>
    <property type="match status" value="1"/>
</dbReference>
<dbReference type="Proteomes" id="UP000599109">
    <property type="component" value="Unassembled WGS sequence"/>
</dbReference>